<dbReference type="EMBL" id="JAWDGP010002306">
    <property type="protein sequence ID" value="KAK3784133.1"/>
    <property type="molecule type" value="Genomic_DNA"/>
</dbReference>
<dbReference type="Proteomes" id="UP001283361">
    <property type="component" value="Unassembled WGS sequence"/>
</dbReference>
<feature type="region of interest" description="Disordered" evidence="1">
    <location>
        <begin position="28"/>
        <end position="61"/>
    </location>
</feature>
<sequence>MRRDEPANNAQFSSFLPGETAQLNVLGNEEMTKQRTTPENRQRTSVKPSGGTRRVTKESIPDQSDHTLLMVICYVLVFL</sequence>
<feature type="compositionally biased region" description="Basic and acidic residues" evidence="1">
    <location>
        <begin position="30"/>
        <end position="42"/>
    </location>
</feature>
<evidence type="ECO:0000256" key="1">
    <source>
        <dbReference type="SAM" id="MobiDB-lite"/>
    </source>
</evidence>
<reference evidence="2" key="1">
    <citation type="journal article" date="2023" name="G3 (Bethesda)">
        <title>A reference genome for the long-term kleptoplast-retaining sea slug Elysia crispata morphotype clarki.</title>
        <authorList>
            <person name="Eastman K.E."/>
            <person name="Pendleton A.L."/>
            <person name="Shaikh M.A."/>
            <person name="Suttiyut T."/>
            <person name="Ogas R."/>
            <person name="Tomko P."/>
            <person name="Gavelis G."/>
            <person name="Widhalm J.R."/>
            <person name="Wisecaver J.H."/>
        </authorList>
    </citation>
    <scope>NUCLEOTIDE SEQUENCE</scope>
    <source>
        <strain evidence="2">ECLA1</strain>
    </source>
</reference>
<proteinExistence type="predicted"/>
<keyword evidence="3" id="KW-1185">Reference proteome</keyword>
<accession>A0AAE1AA58</accession>
<evidence type="ECO:0000313" key="3">
    <source>
        <dbReference type="Proteomes" id="UP001283361"/>
    </source>
</evidence>
<comment type="caution">
    <text evidence="2">The sequence shown here is derived from an EMBL/GenBank/DDBJ whole genome shotgun (WGS) entry which is preliminary data.</text>
</comment>
<gene>
    <name evidence="2" type="ORF">RRG08_030924</name>
</gene>
<evidence type="ECO:0000313" key="2">
    <source>
        <dbReference type="EMBL" id="KAK3784133.1"/>
    </source>
</evidence>
<protein>
    <submittedName>
        <fullName evidence="2">Uncharacterized protein</fullName>
    </submittedName>
</protein>
<organism evidence="2 3">
    <name type="scientific">Elysia crispata</name>
    <name type="common">lettuce slug</name>
    <dbReference type="NCBI Taxonomy" id="231223"/>
    <lineage>
        <taxon>Eukaryota</taxon>
        <taxon>Metazoa</taxon>
        <taxon>Spiralia</taxon>
        <taxon>Lophotrochozoa</taxon>
        <taxon>Mollusca</taxon>
        <taxon>Gastropoda</taxon>
        <taxon>Heterobranchia</taxon>
        <taxon>Euthyneura</taxon>
        <taxon>Panpulmonata</taxon>
        <taxon>Sacoglossa</taxon>
        <taxon>Placobranchoidea</taxon>
        <taxon>Plakobranchidae</taxon>
        <taxon>Elysia</taxon>
    </lineage>
</organism>
<dbReference type="AlphaFoldDB" id="A0AAE1AA58"/>
<name>A0AAE1AA58_9GAST</name>